<dbReference type="EMBL" id="MN739983">
    <property type="protein sequence ID" value="QHT81485.1"/>
    <property type="molecule type" value="Genomic_DNA"/>
</dbReference>
<dbReference type="AlphaFoldDB" id="A0A6C0HMZ2"/>
<sequence length="291" mass="33270">MQLDRAVDIYNYQYANINQTTNNDALLQNCNEMLTPNSSYLDNVFNQKSPYNFPPMIICEDSKRTSINNNILLFNLDIIKDKCGNTFNLRNQINATGLQAGYARNIDVESELHRINYYADRCYYDNYKVNPKDPAILQSNGLRCYADVFVKDYTPVGKIGKTTDCIGICKPPVPCNNTPPTDINCETDVRKRYDFSTNKLQGPTCIAAKDWRFFPKVAAPSAKDLSFQSNPRNQQLMCALNSSEVKHDYYHFGDDSGKYKNPAQRLFNNITRRSMLPNFHNLTDIGPEFLA</sequence>
<protein>
    <submittedName>
        <fullName evidence="1">Uncharacterized protein</fullName>
    </submittedName>
</protein>
<proteinExistence type="predicted"/>
<reference evidence="1" key="1">
    <citation type="journal article" date="2020" name="Nature">
        <title>Giant virus diversity and host interactions through global metagenomics.</title>
        <authorList>
            <person name="Schulz F."/>
            <person name="Roux S."/>
            <person name="Paez-Espino D."/>
            <person name="Jungbluth S."/>
            <person name="Walsh D.A."/>
            <person name="Denef V.J."/>
            <person name="McMahon K.D."/>
            <person name="Konstantinidis K.T."/>
            <person name="Eloe-Fadrosh E.A."/>
            <person name="Kyrpides N.C."/>
            <person name="Woyke T."/>
        </authorList>
    </citation>
    <scope>NUCLEOTIDE SEQUENCE</scope>
    <source>
        <strain evidence="1">GVMAG-M-3300023184-13</strain>
    </source>
</reference>
<name>A0A6C0HMZ2_9ZZZZ</name>
<organism evidence="1">
    <name type="scientific">viral metagenome</name>
    <dbReference type="NCBI Taxonomy" id="1070528"/>
    <lineage>
        <taxon>unclassified sequences</taxon>
        <taxon>metagenomes</taxon>
        <taxon>organismal metagenomes</taxon>
    </lineage>
</organism>
<evidence type="ECO:0000313" key="1">
    <source>
        <dbReference type="EMBL" id="QHT81485.1"/>
    </source>
</evidence>
<accession>A0A6C0HMZ2</accession>